<evidence type="ECO:0000256" key="2">
    <source>
        <dbReference type="SAM" id="MobiDB-lite"/>
    </source>
</evidence>
<dbReference type="EMBL" id="JAACJJ010000001">
    <property type="protein sequence ID" value="KAF5330431.1"/>
    <property type="molecule type" value="Genomic_DNA"/>
</dbReference>
<gene>
    <name evidence="3" type="ORF">D9619_005623</name>
</gene>
<dbReference type="Proteomes" id="UP000567179">
    <property type="component" value="Unassembled WGS sequence"/>
</dbReference>
<keyword evidence="1" id="KW-0175">Coiled coil</keyword>
<protein>
    <recommendedName>
        <fullName evidence="5">Mitotic checkpoint regulator, MAD2B-interacting-domain-containing protein</fullName>
    </recommendedName>
</protein>
<feature type="compositionally biased region" description="Basic and acidic residues" evidence="2">
    <location>
        <begin position="58"/>
        <end position="70"/>
    </location>
</feature>
<accession>A0A8H5FB62</accession>
<organism evidence="3 4">
    <name type="scientific">Psilocybe cf. subviscida</name>
    <dbReference type="NCBI Taxonomy" id="2480587"/>
    <lineage>
        <taxon>Eukaryota</taxon>
        <taxon>Fungi</taxon>
        <taxon>Dikarya</taxon>
        <taxon>Basidiomycota</taxon>
        <taxon>Agaricomycotina</taxon>
        <taxon>Agaricomycetes</taxon>
        <taxon>Agaricomycetidae</taxon>
        <taxon>Agaricales</taxon>
        <taxon>Agaricineae</taxon>
        <taxon>Strophariaceae</taxon>
        <taxon>Psilocybe</taxon>
    </lineage>
</organism>
<feature type="compositionally biased region" description="Pro residues" evidence="2">
    <location>
        <begin position="245"/>
        <end position="255"/>
    </location>
</feature>
<evidence type="ECO:0000256" key="1">
    <source>
        <dbReference type="SAM" id="Coils"/>
    </source>
</evidence>
<evidence type="ECO:0008006" key="5">
    <source>
        <dbReference type="Google" id="ProtNLM"/>
    </source>
</evidence>
<comment type="caution">
    <text evidence="3">The sequence shown here is derived from an EMBL/GenBank/DDBJ whole genome shotgun (WGS) entry which is preliminary data.</text>
</comment>
<feature type="region of interest" description="Disordered" evidence="2">
    <location>
        <begin position="332"/>
        <end position="360"/>
    </location>
</feature>
<dbReference type="GO" id="GO:0005634">
    <property type="term" value="C:nucleus"/>
    <property type="evidence" value="ECO:0007669"/>
    <property type="project" value="TreeGrafter"/>
</dbReference>
<feature type="region of interest" description="Disordered" evidence="2">
    <location>
        <begin position="1"/>
        <end position="257"/>
    </location>
</feature>
<keyword evidence="4" id="KW-1185">Reference proteome</keyword>
<dbReference type="OrthoDB" id="2555634at2759"/>
<feature type="coiled-coil region" evidence="1">
    <location>
        <begin position="304"/>
        <end position="331"/>
    </location>
</feature>
<sequence length="398" mass="42959">MLGIEDYGSDSDSGSRPNSPKPSAKQPASSTSQAKATKPQRAPKKFTIALPTVLSSQNDDRDNESPDHDRPSKKRKTGAGVSSLLSMLPTPKEKNPVSQPERVLGGGTGPGLNFRSAPKPSVNDSSSFLETTYGDDEMPLTQQPQESDSVVPEVTTVPLSSTLFRPTHVAKGKKNISLEESNANQPNRTSSQVTPKPPSVPAAPAADFFSFSSLKPTSNVPASSTSTGNSSTISAFSAAPSVPTFEPPEPQPTDPYPGYYQLPSGEWAAHDPVYFAKFMKKWEKEYNDHVRALEKGDIKGFEGLQNADVEEIDALKEMEKAKKEIQEREAKKAITADAGGGPVAPKMNINASKTSGVARSRHQLSTLLKEAYENREALEERIAQGKRNRKEAGNKYGF</sequence>
<evidence type="ECO:0000313" key="3">
    <source>
        <dbReference type="EMBL" id="KAF5330431.1"/>
    </source>
</evidence>
<dbReference type="InterPro" id="IPR018800">
    <property type="entry name" value="PRCC"/>
</dbReference>
<evidence type="ECO:0000313" key="4">
    <source>
        <dbReference type="Proteomes" id="UP000567179"/>
    </source>
</evidence>
<feature type="compositionally biased region" description="Low complexity" evidence="2">
    <location>
        <begin position="223"/>
        <end position="244"/>
    </location>
</feature>
<feature type="coiled-coil region" evidence="1">
    <location>
        <begin position="361"/>
        <end position="395"/>
    </location>
</feature>
<reference evidence="3 4" key="1">
    <citation type="journal article" date="2020" name="ISME J.">
        <title>Uncovering the hidden diversity of litter-decomposition mechanisms in mushroom-forming fungi.</title>
        <authorList>
            <person name="Floudas D."/>
            <person name="Bentzer J."/>
            <person name="Ahren D."/>
            <person name="Johansson T."/>
            <person name="Persson P."/>
            <person name="Tunlid A."/>
        </authorList>
    </citation>
    <scope>NUCLEOTIDE SEQUENCE [LARGE SCALE GENOMIC DNA]</scope>
    <source>
        <strain evidence="3 4">CBS 101986</strain>
    </source>
</reference>
<proteinExistence type="predicted"/>
<name>A0A8H5FB62_9AGAR</name>
<dbReference type="Pfam" id="PF10253">
    <property type="entry name" value="PRCC"/>
    <property type="match status" value="1"/>
</dbReference>
<dbReference type="PANTHER" id="PTHR13621:SF2">
    <property type="entry name" value="PROLINE-RICH PROTEIN PRCC"/>
    <property type="match status" value="1"/>
</dbReference>
<feature type="compositionally biased region" description="Low complexity" evidence="2">
    <location>
        <begin position="202"/>
        <end position="213"/>
    </location>
</feature>
<feature type="compositionally biased region" description="Polar residues" evidence="2">
    <location>
        <begin position="178"/>
        <end position="194"/>
    </location>
</feature>
<dbReference type="PANTHER" id="PTHR13621">
    <property type="entry name" value="PROLINE-RICH PROTEIN PRCC"/>
    <property type="match status" value="1"/>
</dbReference>
<dbReference type="AlphaFoldDB" id="A0A8H5FB62"/>
<feature type="compositionally biased region" description="Low complexity" evidence="2">
    <location>
        <begin position="21"/>
        <end position="39"/>
    </location>
</feature>